<dbReference type="SUPFAM" id="SSF51161">
    <property type="entry name" value="Trimeric LpxA-like enzymes"/>
    <property type="match status" value="1"/>
</dbReference>
<evidence type="ECO:0000313" key="10">
    <source>
        <dbReference type="EMBL" id="TQV86633.1"/>
    </source>
</evidence>
<dbReference type="GO" id="GO:0016020">
    <property type="term" value="C:membrane"/>
    <property type="evidence" value="ECO:0007669"/>
    <property type="project" value="GOC"/>
</dbReference>
<dbReference type="PANTHER" id="PTHR43480:SF1">
    <property type="entry name" value="ACYL-[ACYL-CARRIER-PROTEIN]--UDP-N-ACETYLGLUCOSAMINE O-ACYLTRANSFERASE, MITOCHONDRIAL-RELATED"/>
    <property type="match status" value="1"/>
</dbReference>
<evidence type="ECO:0000256" key="2">
    <source>
        <dbReference type="ARBA" id="ARBA00022516"/>
    </source>
</evidence>
<gene>
    <name evidence="8 10" type="primary">lpxA</name>
    <name evidence="10" type="ORF">FLL46_17220</name>
</gene>
<dbReference type="Proteomes" id="UP000315439">
    <property type="component" value="Unassembled WGS sequence"/>
</dbReference>
<evidence type="ECO:0000259" key="9">
    <source>
        <dbReference type="Pfam" id="PF13720"/>
    </source>
</evidence>
<dbReference type="HAMAP" id="MF_00387">
    <property type="entry name" value="LpxA"/>
    <property type="match status" value="1"/>
</dbReference>
<name>A0A545UB26_9GAMM</name>
<keyword evidence="11" id="KW-1185">Reference proteome</keyword>
<protein>
    <recommendedName>
        <fullName evidence="8">Acyl-[acyl-carrier-protein]--UDP-N-acetylglucosamine O-acyltransferase</fullName>
        <shortName evidence="8">UDP-N-acetylglucosamine acyltransferase</shortName>
        <ecNumber evidence="8">2.3.1.129</ecNumber>
    </recommendedName>
</protein>
<evidence type="ECO:0000256" key="5">
    <source>
        <dbReference type="ARBA" id="ARBA00022737"/>
    </source>
</evidence>
<dbReference type="Gene3D" id="1.20.1180.10">
    <property type="entry name" value="Udp N-acetylglucosamine O-acyltransferase, C-terminal domain"/>
    <property type="match status" value="1"/>
</dbReference>
<dbReference type="NCBIfam" id="NF003657">
    <property type="entry name" value="PRK05289.1"/>
    <property type="match status" value="1"/>
</dbReference>
<keyword evidence="5 8" id="KW-0677">Repeat</keyword>
<dbReference type="CDD" id="cd03351">
    <property type="entry name" value="LbH_UDP-GlcNAc_AT"/>
    <property type="match status" value="1"/>
</dbReference>
<keyword evidence="3 8" id="KW-0441">Lipid A biosynthesis</keyword>
<comment type="similarity">
    <text evidence="8">Belongs to the transferase hexapeptide repeat family. LpxA subfamily.</text>
</comment>
<dbReference type="OrthoDB" id="9807278at2"/>
<dbReference type="EC" id="2.3.1.129" evidence="8"/>
<dbReference type="InterPro" id="IPR018357">
    <property type="entry name" value="Hexapep_transf_CS"/>
</dbReference>
<proteinExistence type="inferred from homology"/>
<dbReference type="Gene3D" id="2.160.10.10">
    <property type="entry name" value="Hexapeptide repeat proteins"/>
    <property type="match status" value="1"/>
</dbReference>
<dbReference type="InterPro" id="IPR011004">
    <property type="entry name" value="Trimer_LpxA-like_sf"/>
</dbReference>
<keyword evidence="6 8" id="KW-0443">Lipid metabolism</keyword>
<keyword evidence="7 8" id="KW-0012">Acyltransferase</keyword>
<dbReference type="GO" id="GO:0008780">
    <property type="term" value="F:acyl-[acyl-carrier-protein]-UDP-N-acetylglucosamine O-acyltransferase activity"/>
    <property type="evidence" value="ECO:0007669"/>
    <property type="project" value="UniProtKB-UniRule"/>
</dbReference>
<comment type="caution">
    <text evidence="10">The sequence shown here is derived from an EMBL/GenBank/DDBJ whole genome shotgun (WGS) entry which is preliminary data.</text>
</comment>
<feature type="domain" description="UDP N-acetylglucosamine O-acyltransferase C-terminal" evidence="9">
    <location>
        <begin position="174"/>
        <end position="252"/>
    </location>
</feature>
<comment type="catalytic activity">
    <reaction evidence="8">
        <text>a (3R)-hydroxyacyl-[ACP] + UDP-N-acetyl-alpha-D-glucosamine = a UDP-3-O-[(3R)-3-hydroxyacyl]-N-acetyl-alpha-D-glucosamine + holo-[ACP]</text>
        <dbReference type="Rhea" id="RHEA:67812"/>
        <dbReference type="Rhea" id="RHEA-COMP:9685"/>
        <dbReference type="Rhea" id="RHEA-COMP:9945"/>
        <dbReference type="ChEBI" id="CHEBI:57705"/>
        <dbReference type="ChEBI" id="CHEBI:64479"/>
        <dbReference type="ChEBI" id="CHEBI:78827"/>
        <dbReference type="ChEBI" id="CHEBI:173225"/>
        <dbReference type="EC" id="2.3.1.129"/>
    </reaction>
</comment>
<dbReference type="GO" id="GO:0009245">
    <property type="term" value="P:lipid A biosynthetic process"/>
    <property type="evidence" value="ECO:0007669"/>
    <property type="project" value="UniProtKB-UniRule"/>
</dbReference>
<sequence length="259" mass="28355">MIHPSAVIHPSAQLADNVSVGPFSVIEENVSIDEGTIVGPHVVINGHTQIGKNNHFYQFCSVGEANQDKKYKGEPTRTVIGDDNTIRESCTIHRGTAQDREETTIGNGNLLMAYTHIAHDCVLGNNVTIANSSNLAGHVVVGDWAILGGFSGIHQFCHIGEYAFVGIRSTVTQDIAPFVLYAESAPRSVNTEGLRRRGFHPDEVALIRKAYRIIYRKGLLIEQVVEELTKLSTDSKSIQLLVNFIKNSKRGLARGPMII</sequence>
<evidence type="ECO:0000256" key="6">
    <source>
        <dbReference type="ARBA" id="ARBA00023098"/>
    </source>
</evidence>
<dbReference type="AlphaFoldDB" id="A0A545UB26"/>
<keyword evidence="2 8" id="KW-0444">Lipid biosynthesis</keyword>
<organism evidence="10 11">
    <name type="scientific">Aliikangiella coralliicola</name>
    <dbReference type="NCBI Taxonomy" id="2592383"/>
    <lineage>
        <taxon>Bacteria</taxon>
        <taxon>Pseudomonadati</taxon>
        <taxon>Pseudomonadota</taxon>
        <taxon>Gammaproteobacteria</taxon>
        <taxon>Oceanospirillales</taxon>
        <taxon>Pleioneaceae</taxon>
        <taxon>Aliikangiella</taxon>
    </lineage>
</organism>
<dbReference type="InterPro" id="IPR037157">
    <property type="entry name" value="Acetyltransf_C_sf"/>
</dbReference>
<dbReference type="InterPro" id="IPR029098">
    <property type="entry name" value="Acetyltransf_C"/>
</dbReference>
<keyword evidence="1 8" id="KW-0963">Cytoplasm</keyword>
<dbReference type="PROSITE" id="PS00101">
    <property type="entry name" value="HEXAPEP_TRANSFERASES"/>
    <property type="match status" value="1"/>
</dbReference>
<dbReference type="UniPathway" id="UPA00359">
    <property type="reaction ID" value="UER00477"/>
</dbReference>
<dbReference type="PIRSF" id="PIRSF000456">
    <property type="entry name" value="UDP-GlcNAc_acltr"/>
    <property type="match status" value="1"/>
</dbReference>
<evidence type="ECO:0000256" key="4">
    <source>
        <dbReference type="ARBA" id="ARBA00022679"/>
    </source>
</evidence>
<reference evidence="10 11" key="1">
    <citation type="submission" date="2019-07" db="EMBL/GenBank/DDBJ databases">
        <title>Draft genome for Aliikangiella sp. M105.</title>
        <authorList>
            <person name="Wang G."/>
        </authorList>
    </citation>
    <scope>NUCLEOTIDE SEQUENCE [LARGE SCALE GENOMIC DNA]</scope>
    <source>
        <strain evidence="10 11">M105</strain>
    </source>
</reference>
<evidence type="ECO:0000256" key="1">
    <source>
        <dbReference type="ARBA" id="ARBA00022490"/>
    </source>
</evidence>
<dbReference type="EMBL" id="VIKS01000010">
    <property type="protein sequence ID" value="TQV86633.1"/>
    <property type="molecule type" value="Genomic_DNA"/>
</dbReference>
<comment type="function">
    <text evidence="8">Involved in the biosynthesis of lipid A, a phosphorylated glycolipid that anchors the lipopolysaccharide to the outer membrane of the cell.</text>
</comment>
<evidence type="ECO:0000256" key="7">
    <source>
        <dbReference type="ARBA" id="ARBA00023315"/>
    </source>
</evidence>
<dbReference type="PANTHER" id="PTHR43480">
    <property type="entry name" value="ACYL-[ACYL-CARRIER-PROTEIN]--UDP-N-ACETYLGLUCOSAMINE O-ACYLTRANSFERASE"/>
    <property type="match status" value="1"/>
</dbReference>
<keyword evidence="4 8" id="KW-0808">Transferase</keyword>
<comment type="pathway">
    <text evidence="8">Glycolipid biosynthesis; lipid IV(A) biosynthesis; lipid IV(A) from (3R)-3-hydroxytetradecanoyl-[acyl-carrier-protein] and UDP-N-acetyl-alpha-D-glucosamine: step 1/6.</text>
</comment>
<evidence type="ECO:0000256" key="8">
    <source>
        <dbReference type="HAMAP-Rule" id="MF_00387"/>
    </source>
</evidence>
<dbReference type="Pfam" id="PF13720">
    <property type="entry name" value="Acetyltransf_11"/>
    <property type="match status" value="1"/>
</dbReference>
<dbReference type="GO" id="GO:0005737">
    <property type="term" value="C:cytoplasm"/>
    <property type="evidence" value="ECO:0007669"/>
    <property type="project" value="UniProtKB-SubCell"/>
</dbReference>
<evidence type="ECO:0000256" key="3">
    <source>
        <dbReference type="ARBA" id="ARBA00022556"/>
    </source>
</evidence>
<comment type="subcellular location">
    <subcellularLocation>
        <location evidence="8">Cytoplasm</location>
    </subcellularLocation>
</comment>
<dbReference type="Pfam" id="PF00132">
    <property type="entry name" value="Hexapep"/>
    <property type="match status" value="2"/>
</dbReference>
<dbReference type="RefSeq" id="WP_142932557.1">
    <property type="nucleotide sequence ID" value="NZ_ML660166.1"/>
</dbReference>
<dbReference type="InterPro" id="IPR001451">
    <property type="entry name" value="Hexapep"/>
</dbReference>
<comment type="subunit">
    <text evidence="8">Homotrimer.</text>
</comment>
<evidence type="ECO:0000313" key="11">
    <source>
        <dbReference type="Proteomes" id="UP000315439"/>
    </source>
</evidence>
<dbReference type="NCBIfam" id="TIGR01852">
    <property type="entry name" value="lipid_A_lpxA"/>
    <property type="match status" value="1"/>
</dbReference>
<dbReference type="InterPro" id="IPR010137">
    <property type="entry name" value="Lipid_A_LpxA"/>
</dbReference>
<accession>A0A545UB26</accession>